<feature type="transmembrane region" description="Helical" evidence="1">
    <location>
        <begin position="49"/>
        <end position="68"/>
    </location>
</feature>
<evidence type="ECO:0008006" key="3">
    <source>
        <dbReference type="Google" id="ProtNLM"/>
    </source>
</evidence>
<accession>A0A6J4SVS8</accession>
<keyword evidence="1" id="KW-0472">Membrane</keyword>
<sequence>MNTRTFALVWGILFLLIAGSGFVPGLLQPPGAGHPDMAVDILYGDALGLFPVNVIHSVLHLLYGLWGIAASRSWSGARAYAKVVAISYGLLTVLGLIPGINTLFGLVPIFGHDVWLHLVLALPAFYFGFMRRDAEAERTNTAGTSY</sequence>
<dbReference type="EMBL" id="CADCWA010000046">
    <property type="protein sequence ID" value="CAA9506502.1"/>
    <property type="molecule type" value="Genomic_DNA"/>
</dbReference>
<reference evidence="2" key="1">
    <citation type="submission" date="2020-02" db="EMBL/GenBank/DDBJ databases">
        <authorList>
            <person name="Meier V. D."/>
        </authorList>
    </citation>
    <scope>NUCLEOTIDE SEQUENCE</scope>
    <source>
        <strain evidence="2">AVDCRST_MAG31</strain>
    </source>
</reference>
<keyword evidence="1" id="KW-0812">Transmembrane</keyword>
<dbReference type="AlphaFoldDB" id="A0A6J4SVS8"/>
<name>A0A6J4SVS8_9SPHN</name>
<proteinExistence type="predicted"/>
<feature type="transmembrane region" description="Helical" evidence="1">
    <location>
        <begin position="106"/>
        <end position="129"/>
    </location>
</feature>
<keyword evidence="1" id="KW-1133">Transmembrane helix</keyword>
<protein>
    <recommendedName>
        <fullName evidence="3">DUF4383 domain-containing protein</fullName>
    </recommendedName>
</protein>
<dbReference type="Pfam" id="PF14325">
    <property type="entry name" value="DUF4383"/>
    <property type="match status" value="1"/>
</dbReference>
<gene>
    <name evidence="2" type="ORF">AVDCRST_MAG31-706</name>
</gene>
<feature type="transmembrane region" description="Helical" evidence="1">
    <location>
        <begin position="80"/>
        <end position="100"/>
    </location>
</feature>
<evidence type="ECO:0000313" key="2">
    <source>
        <dbReference type="EMBL" id="CAA9506502.1"/>
    </source>
</evidence>
<evidence type="ECO:0000256" key="1">
    <source>
        <dbReference type="SAM" id="Phobius"/>
    </source>
</evidence>
<organism evidence="2">
    <name type="scientific">uncultured Sphingomonas sp</name>
    <dbReference type="NCBI Taxonomy" id="158754"/>
    <lineage>
        <taxon>Bacteria</taxon>
        <taxon>Pseudomonadati</taxon>
        <taxon>Pseudomonadota</taxon>
        <taxon>Alphaproteobacteria</taxon>
        <taxon>Sphingomonadales</taxon>
        <taxon>Sphingomonadaceae</taxon>
        <taxon>Sphingomonas</taxon>
        <taxon>environmental samples</taxon>
    </lineage>
</organism>
<dbReference type="RefSeq" id="WP_294168245.1">
    <property type="nucleotide sequence ID" value="NZ_CADCWA010000046.1"/>
</dbReference>